<keyword evidence="5 10" id="KW-0378">Hydrolase</keyword>
<comment type="similarity">
    <text evidence="2 10">Belongs to the glycosyl hydrolase 10 (cellulase F) family.</text>
</comment>
<dbReference type="InterPro" id="IPR012291">
    <property type="entry name" value="CBM2_carb-bd_dom_sf"/>
</dbReference>
<dbReference type="RefSeq" id="WP_378066291.1">
    <property type="nucleotide sequence ID" value="NZ_JBHSBL010000007.1"/>
</dbReference>
<evidence type="ECO:0000256" key="9">
    <source>
        <dbReference type="PROSITE-ProRule" id="PRU10061"/>
    </source>
</evidence>
<name>A0ABV8IM41_9ACTN</name>
<dbReference type="Proteomes" id="UP001595867">
    <property type="component" value="Unassembled WGS sequence"/>
</dbReference>
<evidence type="ECO:0000256" key="2">
    <source>
        <dbReference type="ARBA" id="ARBA00007495"/>
    </source>
</evidence>
<comment type="catalytic activity">
    <reaction evidence="1 10">
        <text>Endohydrolysis of (1-&gt;4)-beta-D-xylosidic linkages in xylans.</text>
        <dbReference type="EC" id="3.2.1.8"/>
    </reaction>
</comment>
<feature type="active site" description="Nucleophile" evidence="9">
    <location>
        <position position="265"/>
    </location>
</feature>
<feature type="chain" id="PRO_5045416705" description="Beta-xylanase" evidence="12">
    <location>
        <begin position="31"/>
        <end position="455"/>
    </location>
</feature>
<evidence type="ECO:0000256" key="4">
    <source>
        <dbReference type="ARBA" id="ARBA00022729"/>
    </source>
</evidence>
<keyword evidence="3" id="KW-0858">Xylan degradation</keyword>
<evidence type="ECO:0000256" key="6">
    <source>
        <dbReference type="ARBA" id="ARBA00023277"/>
    </source>
</evidence>
<keyword evidence="8 10" id="KW-0624">Polysaccharide degradation</keyword>
<keyword evidence="6 10" id="KW-0119">Carbohydrate metabolism</keyword>
<feature type="region of interest" description="Disordered" evidence="11">
    <location>
        <begin position="335"/>
        <end position="359"/>
    </location>
</feature>
<gene>
    <name evidence="15" type="ORF">ACFO0C_09985</name>
</gene>
<evidence type="ECO:0000256" key="5">
    <source>
        <dbReference type="ARBA" id="ARBA00022801"/>
    </source>
</evidence>
<dbReference type="EC" id="3.2.1.8" evidence="10"/>
<dbReference type="PANTHER" id="PTHR31490:SF88">
    <property type="entry name" value="BETA-XYLANASE"/>
    <property type="match status" value="1"/>
</dbReference>
<evidence type="ECO:0000256" key="12">
    <source>
        <dbReference type="SAM" id="SignalP"/>
    </source>
</evidence>
<accession>A0ABV8IM41</accession>
<dbReference type="InterPro" id="IPR017853">
    <property type="entry name" value="GH"/>
</dbReference>
<dbReference type="EMBL" id="JBHSBL010000007">
    <property type="protein sequence ID" value="MFC4065264.1"/>
    <property type="molecule type" value="Genomic_DNA"/>
</dbReference>
<organism evidence="15 16">
    <name type="scientific">Actinoplanes subglobosus</name>
    <dbReference type="NCBI Taxonomy" id="1547892"/>
    <lineage>
        <taxon>Bacteria</taxon>
        <taxon>Bacillati</taxon>
        <taxon>Actinomycetota</taxon>
        <taxon>Actinomycetes</taxon>
        <taxon>Micromonosporales</taxon>
        <taxon>Micromonosporaceae</taxon>
        <taxon>Actinoplanes</taxon>
    </lineage>
</organism>
<dbReference type="Gene3D" id="3.20.20.80">
    <property type="entry name" value="Glycosidases"/>
    <property type="match status" value="1"/>
</dbReference>
<comment type="caution">
    <text evidence="15">The sequence shown here is derived from an EMBL/GenBank/DDBJ whole genome shotgun (WGS) entry which is preliminary data.</text>
</comment>
<feature type="domain" description="CBM2" evidence="13">
    <location>
        <begin position="355"/>
        <end position="455"/>
    </location>
</feature>
<dbReference type="PROSITE" id="PS51173">
    <property type="entry name" value="CBM2"/>
    <property type="match status" value="1"/>
</dbReference>
<protein>
    <recommendedName>
        <fullName evidence="10">Beta-xylanase</fullName>
        <ecNumber evidence="10">3.2.1.8</ecNumber>
    </recommendedName>
</protein>
<evidence type="ECO:0000256" key="8">
    <source>
        <dbReference type="ARBA" id="ARBA00023326"/>
    </source>
</evidence>
<dbReference type="PRINTS" id="PR00134">
    <property type="entry name" value="GLHYDRLASE10"/>
</dbReference>
<sequence>MSRPRTVLGALATALLAAGTFVALSPSADAAASTLGAAAAEKGRYFGTAVSLNKLSDSTYSTILNREFNMLTAENEMKIDALEPNQNQFNFTTADRLITRANEIGAKVRGHTLAWHSQQPGWMQSLSGTALRSAMKNHITQVMTHYKGKIHSWDVVNEAFDDSTGGRRDSNLQRTGNDWIEDAFVTARAADPAAKLCYNDYNTDNWSWAKTQGVYNLVKDFKARGVPIDCVGFQSHFNSGSPYPSNYRTTLQNFAALGVDVQITELDIEGSGSTQATTYGNVTNDCLAVARCNGITVWGIRDTDSWRASGTPLLFDGSGNPKQAYTAVLTALGGGTTSPSPSNSGSASPSPSASQSQGTGACTATVSINAWTGGFVATVTVKAGSAALSGWTAGLTLPTGAAVTNTWSATASGSTGAVSFTNVGYNGTVAAGASTQFGFQGTGNAPSTTATCSAR</sequence>
<dbReference type="SUPFAM" id="SSF49384">
    <property type="entry name" value="Carbohydrate-binding domain"/>
    <property type="match status" value="1"/>
</dbReference>
<dbReference type="Gene3D" id="2.60.40.290">
    <property type="match status" value="1"/>
</dbReference>
<evidence type="ECO:0000256" key="7">
    <source>
        <dbReference type="ARBA" id="ARBA00023295"/>
    </source>
</evidence>
<proteinExistence type="inferred from homology"/>
<dbReference type="SMART" id="SM00633">
    <property type="entry name" value="Glyco_10"/>
    <property type="match status" value="1"/>
</dbReference>
<dbReference type="InterPro" id="IPR001919">
    <property type="entry name" value="CBD2"/>
</dbReference>
<dbReference type="PROSITE" id="PS51760">
    <property type="entry name" value="GH10_2"/>
    <property type="match status" value="1"/>
</dbReference>
<evidence type="ECO:0000313" key="15">
    <source>
        <dbReference type="EMBL" id="MFC4065264.1"/>
    </source>
</evidence>
<feature type="signal peptide" evidence="12">
    <location>
        <begin position="1"/>
        <end position="30"/>
    </location>
</feature>
<evidence type="ECO:0000256" key="10">
    <source>
        <dbReference type="RuleBase" id="RU361174"/>
    </source>
</evidence>
<keyword evidence="16" id="KW-1185">Reference proteome</keyword>
<dbReference type="InterPro" id="IPR044846">
    <property type="entry name" value="GH10"/>
</dbReference>
<dbReference type="InterPro" id="IPR031158">
    <property type="entry name" value="GH10_AS"/>
</dbReference>
<keyword evidence="7 10" id="KW-0326">Glycosidase</keyword>
<dbReference type="Pfam" id="PF00553">
    <property type="entry name" value="CBM_2"/>
    <property type="match status" value="1"/>
</dbReference>
<dbReference type="InterPro" id="IPR008965">
    <property type="entry name" value="CBM2/CBM3_carb-bd_dom_sf"/>
</dbReference>
<evidence type="ECO:0000259" key="14">
    <source>
        <dbReference type="PROSITE" id="PS51760"/>
    </source>
</evidence>
<evidence type="ECO:0000259" key="13">
    <source>
        <dbReference type="PROSITE" id="PS51173"/>
    </source>
</evidence>
<dbReference type="InterPro" id="IPR001000">
    <property type="entry name" value="GH10_dom"/>
</dbReference>
<reference evidence="16" key="1">
    <citation type="journal article" date="2019" name="Int. J. Syst. Evol. Microbiol.">
        <title>The Global Catalogue of Microorganisms (GCM) 10K type strain sequencing project: providing services to taxonomists for standard genome sequencing and annotation.</title>
        <authorList>
            <consortium name="The Broad Institute Genomics Platform"/>
            <consortium name="The Broad Institute Genome Sequencing Center for Infectious Disease"/>
            <person name="Wu L."/>
            <person name="Ma J."/>
        </authorList>
    </citation>
    <scope>NUCLEOTIDE SEQUENCE [LARGE SCALE GENOMIC DNA]</scope>
    <source>
        <strain evidence="16">TBRC 5832</strain>
    </source>
</reference>
<evidence type="ECO:0000313" key="16">
    <source>
        <dbReference type="Proteomes" id="UP001595867"/>
    </source>
</evidence>
<evidence type="ECO:0000256" key="11">
    <source>
        <dbReference type="SAM" id="MobiDB-lite"/>
    </source>
</evidence>
<dbReference type="PROSITE" id="PS00591">
    <property type="entry name" value="GH10_1"/>
    <property type="match status" value="1"/>
</dbReference>
<dbReference type="Pfam" id="PF00331">
    <property type="entry name" value="Glyco_hydro_10"/>
    <property type="match status" value="1"/>
</dbReference>
<evidence type="ECO:0000256" key="3">
    <source>
        <dbReference type="ARBA" id="ARBA00022651"/>
    </source>
</evidence>
<evidence type="ECO:0000256" key="1">
    <source>
        <dbReference type="ARBA" id="ARBA00000681"/>
    </source>
</evidence>
<dbReference type="SUPFAM" id="SSF51445">
    <property type="entry name" value="(Trans)glycosidases"/>
    <property type="match status" value="1"/>
</dbReference>
<keyword evidence="4 12" id="KW-0732">Signal</keyword>
<feature type="domain" description="GH10" evidence="14">
    <location>
        <begin position="29"/>
        <end position="331"/>
    </location>
</feature>
<dbReference type="SMART" id="SM00637">
    <property type="entry name" value="CBD_II"/>
    <property type="match status" value="1"/>
</dbReference>
<dbReference type="PANTHER" id="PTHR31490">
    <property type="entry name" value="GLYCOSYL HYDROLASE"/>
    <property type="match status" value="1"/>
</dbReference>